<dbReference type="RefSeq" id="WP_089313089.1">
    <property type="nucleotide sequence ID" value="NZ_FZNP01000007.1"/>
</dbReference>
<organism evidence="1 2">
    <name type="scientific">Actinomadura mexicana</name>
    <dbReference type="NCBI Taxonomy" id="134959"/>
    <lineage>
        <taxon>Bacteria</taxon>
        <taxon>Bacillati</taxon>
        <taxon>Actinomycetota</taxon>
        <taxon>Actinomycetes</taxon>
        <taxon>Streptosporangiales</taxon>
        <taxon>Thermomonosporaceae</taxon>
        <taxon>Actinomadura</taxon>
    </lineage>
</organism>
<name>A0A238Z7X7_9ACTN</name>
<dbReference type="Proteomes" id="UP000198420">
    <property type="component" value="Unassembled WGS sequence"/>
</dbReference>
<dbReference type="AlphaFoldDB" id="A0A238Z7X7"/>
<gene>
    <name evidence="1" type="ORF">SAMN06265355_10742</name>
</gene>
<dbReference type="EMBL" id="FZNP01000007">
    <property type="protein sequence ID" value="SNR79576.1"/>
    <property type="molecule type" value="Genomic_DNA"/>
</dbReference>
<evidence type="ECO:0000313" key="1">
    <source>
        <dbReference type="EMBL" id="SNR79576.1"/>
    </source>
</evidence>
<keyword evidence="2" id="KW-1185">Reference proteome</keyword>
<protein>
    <submittedName>
        <fullName evidence="1">Uncharacterized protein</fullName>
    </submittedName>
</protein>
<reference evidence="2" key="1">
    <citation type="submission" date="2017-06" db="EMBL/GenBank/DDBJ databases">
        <authorList>
            <person name="Varghese N."/>
            <person name="Submissions S."/>
        </authorList>
    </citation>
    <scope>NUCLEOTIDE SEQUENCE [LARGE SCALE GENOMIC DNA]</scope>
    <source>
        <strain evidence="2">DSM 44485</strain>
    </source>
</reference>
<sequence length="61" mass="6482">MPRSLPPVPEVAELLLALLRAYGLLAVGEETALPIAAAVAHCVTDLLSFVPHRRRCAPPTP</sequence>
<evidence type="ECO:0000313" key="2">
    <source>
        <dbReference type="Proteomes" id="UP000198420"/>
    </source>
</evidence>
<accession>A0A238Z7X7</accession>
<proteinExistence type="predicted"/>